<evidence type="ECO:0000256" key="2">
    <source>
        <dbReference type="ARBA" id="ARBA00009436"/>
    </source>
</evidence>
<keyword evidence="6 9" id="KW-1133">Transmembrane helix</keyword>
<evidence type="ECO:0000256" key="3">
    <source>
        <dbReference type="ARBA" id="ARBA00020827"/>
    </source>
</evidence>
<evidence type="ECO:0000313" key="12">
    <source>
        <dbReference type="WBParaSite" id="NBR_0001396701-mRNA-1"/>
    </source>
</evidence>
<evidence type="ECO:0000313" key="10">
    <source>
        <dbReference type="EMBL" id="VDL77557.1"/>
    </source>
</evidence>
<evidence type="ECO:0000256" key="9">
    <source>
        <dbReference type="SAM" id="Phobius"/>
    </source>
</evidence>
<evidence type="ECO:0000256" key="5">
    <source>
        <dbReference type="ARBA" id="ARBA00022824"/>
    </source>
</evidence>
<dbReference type="GO" id="GO:0034975">
    <property type="term" value="P:protein folding in endoplasmic reticulum"/>
    <property type="evidence" value="ECO:0007669"/>
    <property type="project" value="TreeGrafter"/>
</dbReference>
<dbReference type="AlphaFoldDB" id="A0A0N4YBU4"/>
<keyword evidence="7 9" id="KW-0472">Membrane</keyword>
<comment type="subcellular location">
    <subcellularLocation>
        <location evidence="1">Endoplasmic reticulum membrane</location>
        <topology evidence="1">Multi-pass membrane protein</topology>
    </subcellularLocation>
</comment>
<reference evidence="12" key="1">
    <citation type="submission" date="2017-02" db="UniProtKB">
        <authorList>
            <consortium name="WormBaseParasite"/>
        </authorList>
    </citation>
    <scope>IDENTIFICATION</scope>
</reference>
<proteinExistence type="inferred from homology"/>
<keyword evidence="5" id="KW-0256">Endoplasmic reticulum</keyword>
<dbReference type="STRING" id="27835.A0A0N4YBU4"/>
<evidence type="ECO:0000256" key="8">
    <source>
        <dbReference type="ARBA" id="ARBA00031072"/>
    </source>
</evidence>
<dbReference type="GO" id="GO:0000045">
    <property type="term" value="P:autophagosome assembly"/>
    <property type="evidence" value="ECO:0007669"/>
    <property type="project" value="TreeGrafter"/>
</dbReference>
<organism evidence="12">
    <name type="scientific">Nippostrongylus brasiliensis</name>
    <name type="common">Rat hookworm</name>
    <dbReference type="NCBI Taxonomy" id="27835"/>
    <lineage>
        <taxon>Eukaryota</taxon>
        <taxon>Metazoa</taxon>
        <taxon>Ecdysozoa</taxon>
        <taxon>Nematoda</taxon>
        <taxon>Chromadorea</taxon>
        <taxon>Rhabditida</taxon>
        <taxon>Rhabditina</taxon>
        <taxon>Rhabditomorpha</taxon>
        <taxon>Strongyloidea</taxon>
        <taxon>Heligmosomidae</taxon>
        <taxon>Nippostrongylus</taxon>
    </lineage>
</organism>
<comment type="similarity">
    <text evidence="2">Belongs to the EMC6 family.</text>
</comment>
<keyword evidence="11" id="KW-1185">Reference proteome</keyword>
<evidence type="ECO:0000256" key="7">
    <source>
        <dbReference type="ARBA" id="ARBA00023136"/>
    </source>
</evidence>
<gene>
    <name evidence="10" type="ORF">NBR_LOCUS13968</name>
</gene>
<evidence type="ECO:0000313" key="11">
    <source>
        <dbReference type="Proteomes" id="UP000271162"/>
    </source>
</evidence>
<dbReference type="Pfam" id="PF07019">
    <property type="entry name" value="EMC6"/>
    <property type="match status" value="1"/>
</dbReference>
<dbReference type="GO" id="GO:0072546">
    <property type="term" value="C:EMC complex"/>
    <property type="evidence" value="ECO:0007669"/>
    <property type="project" value="InterPro"/>
</dbReference>
<feature type="transmembrane region" description="Helical" evidence="9">
    <location>
        <begin position="106"/>
        <end position="128"/>
    </location>
</feature>
<evidence type="ECO:0000256" key="6">
    <source>
        <dbReference type="ARBA" id="ARBA00022989"/>
    </source>
</evidence>
<evidence type="ECO:0000256" key="4">
    <source>
        <dbReference type="ARBA" id="ARBA00022692"/>
    </source>
</evidence>
<evidence type="ECO:0000256" key="1">
    <source>
        <dbReference type="ARBA" id="ARBA00004477"/>
    </source>
</evidence>
<name>A0A0N4YBU4_NIPBR</name>
<dbReference type="EMBL" id="UYSL01021203">
    <property type="protein sequence ID" value="VDL77557.1"/>
    <property type="molecule type" value="Genomic_DNA"/>
</dbReference>
<dbReference type="PANTHER" id="PTHR20994">
    <property type="entry name" value="ER MEMBRANE PROTEIN COMPLEX SUBUNIT 6"/>
    <property type="match status" value="1"/>
</dbReference>
<dbReference type="PANTHER" id="PTHR20994:SF0">
    <property type="entry name" value="ER MEMBRANE PROTEIN COMPLEX SUBUNIT 6"/>
    <property type="match status" value="1"/>
</dbReference>
<feature type="transmembrane region" description="Helical" evidence="9">
    <location>
        <begin position="60"/>
        <end position="86"/>
    </location>
</feature>
<dbReference type="InterPro" id="IPR029008">
    <property type="entry name" value="EMC6-like"/>
</dbReference>
<dbReference type="Proteomes" id="UP000271162">
    <property type="component" value="Unassembled WGS sequence"/>
</dbReference>
<dbReference type="OMA" id="MKANFEW"/>
<reference evidence="10 11" key="2">
    <citation type="submission" date="2018-11" db="EMBL/GenBank/DDBJ databases">
        <authorList>
            <consortium name="Pathogen Informatics"/>
        </authorList>
    </citation>
    <scope>NUCLEOTIDE SEQUENCE [LARGE SCALE GENOMIC DNA]</scope>
</reference>
<dbReference type="WBParaSite" id="NBR_0001396701-mRNA-1">
    <property type="protein sequence ID" value="NBR_0001396701-mRNA-1"/>
    <property type="gene ID" value="NBR_0001396701"/>
</dbReference>
<keyword evidence="4 9" id="KW-0812">Transmembrane</keyword>
<dbReference type="InterPro" id="IPR008504">
    <property type="entry name" value="Emc6"/>
</dbReference>
<sequence length="131" mass="14684">MALRGDIEVPISDIMAPKTKLLERSKDKQKGLEVFSESAMRNNYSALEYSRTCQSAASGMAAGILGLTGIPGFIFYFVTVAIQALFWEAKAGFEWKSYFLDRSLSVTHSIVGGLFTYILFWVFLYGMVHVY</sequence>
<accession>A0A0N4YBU4</accession>
<protein>
    <recommendedName>
        <fullName evidence="3">ER membrane protein complex subunit 6</fullName>
    </recommendedName>
    <alternativeName>
        <fullName evidence="8">Transmembrane protein 93</fullName>
    </alternativeName>
</protein>